<evidence type="ECO:0000313" key="1">
    <source>
        <dbReference type="EMBL" id="GHC06584.1"/>
    </source>
</evidence>
<dbReference type="Proteomes" id="UP000642829">
    <property type="component" value="Unassembled WGS sequence"/>
</dbReference>
<comment type="caution">
    <text evidence="1">The sequence shown here is derived from an EMBL/GenBank/DDBJ whole genome shotgun (WGS) entry which is preliminary data.</text>
</comment>
<gene>
    <name evidence="1" type="ORF">GCM10007047_24480</name>
</gene>
<name>A0A8J3DJD9_9BACT</name>
<organism evidence="1 2">
    <name type="scientific">Cerasicoccus arenae</name>
    <dbReference type="NCBI Taxonomy" id="424488"/>
    <lineage>
        <taxon>Bacteria</taxon>
        <taxon>Pseudomonadati</taxon>
        <taxon>Verrucomicrobiota</taxon>
        <taxon>Opitutia</taxon>
        <taxon>Puniceicoccales</taxon>
        <taxon>Cerasicoccaceae</taxon>
        <taxon>Cerasicoccus</taxon>
    </lineage>
</organism>
<dbReference type="RefSeq" id="WP_189515587.1">
    <property type="nucleotide sequence ID" value="NZ_BMXG01000016.1"/>
</dbReference>
<dbReference type="EMBL" id="BMXG01000016">
    <property type="protein sequence ID" value="GHC06584.1"/>
    <property type="molecule type" value="Genomic_DNA"/>
</dbReference>
<protein>
    <submittedName>
        <fullName evidence="1">Uncharacterized protein</fullName>
    </submittedName>
</protein>
<sequence>MVASVAKAAPILVDRPNSIGNANNYGYLQIKRELGSIDVGKGLDFDVDLIFTSDPRLKPGAFGPGWTIPLFDSTVFEYNQGKVIWDGPDGSRRFLTIANDKEAPRGKKIYQHQGGDLEAVYDQRRNEYLITSKANSGWAFEYRDGRLVRFRLGEGTQTCRLDYNGRGFPKAIVADSGNEVLFNVEYNGVATPKLVQIGDAKYSVELGGGDMVSPDGKTPYKNYRVSFLTRLGNEQFTYSLGEPVERVIKREKGKNNNKAETVTTAVNRIAYSDGGSGSSWAEWEARSGFITTDSGANYDVKNDAFDPFLGYDMEQVTATPGNVSIKRYIEGEEKKPEQWSYNWDSGMRSYTDAAGNVLRKTFIMAPGAAYLNLRKIEKKNDKGDWDMQKSFAYAPNGELLREVDWLSDVQTHYIHDGDILRVVRDDQLVREDKFSDGKLTERLRFEDGKQIREVYQQIDGIARVLVLVDGKIEKINGFTDEWMIYRKGQGNWFFRERGSGLHYIVLKDGRVRLKNLAEGNLQHVRWIEDPTELSDIFNAITVISQGI</sequence>
<accession>A0A8J3DJD9</accession>
<keyword evidence="2" id="KW-1185">Reference proteome</keyword>
<reference evidence="1" key="1">
    <citation type="journal article" date="2014" name="Int. J. Syst. Evol. Microbiol.">
        <title>Complete genome sequence of Corynebacterium casei LMG S-19264T (=DSM 44701T), isolated from a smear-ripened cheese.</title>
        <authorList>
            <consortium name="US DOE Joint Genome Institute (JGI-PGF)"/>
            <person name="Walter F."/>
            <person name="Albersmeier A."/>
            <person name="Kalinowski J."/>
            <person name="Ruckert C."/>
        </authorList>
    </citation>
    <scope>NUCLEOTIDE SEQUENCE</scope>
    <source>
        <strain evidence="1">KCTC 12870</strain>
    </source>
</reference>
<reference evidence="1" key="2">
    <citation type="submission" date="2020-09" db="EMBL/GenBank/DDBJ databases">
        <authorList>
            <person name="Sun Q."/>
            <person name="Kim S."/>
        </authorList>
    </citation>
    <scope>NUCLEOTIDE SEQUENCE</scope>
    <source>
        <strain evidence="1">KCTC 12870</strain>
    </source>
</reference>
<proteinExistence type="predicted"/>
<dbReference type="AlphaFoldDB" id="A0A8J3DJD9"/>
<evidence type="ECO:0000313" key="2">
    <source>
        <dbReference type="Proteomes" id="UP000642829"/>
    </source>
</evidence>